<accession>A0AAU8H0C9</accession>
<organism evidence="2">
    <name type="scientific">Thermodesulfovibrio autotrophicus</name>
    <dbReference type="NCBI Taxonomy" id="3118333"/>
    <lineage>
        <taxon>Bacteria</taxon>
        <taxon>Pseudomonadati</taxon>
        <taxon>Nitrospirota</taxon>
        <taxon>Thermodesulfovibrionia</taxon>
        <taxon>Thermodesulfovibrionales</taxon>
        <taxon>Thermodesulfovibrionaceae</taxon>
        <taxon>Thermodesulfovibrio</taxon>
    </lineage>
</organism>
<name>A0AAU8H0C9_9BACT</name>
<proteinExistence type="predicted"/>
<feature type="domain" description="Antitoxin SocA-like Panacea" evidence="1">
    <location>
        <begin position="34"/>
        <end position="85"/>
    </location>
</feature>
<evidence type="ECO:0000313" key="2">
    <source>
        <dbReference type="EMBL" id="XCH46990.1"/>
    </source>
</evidence>
<dbReference type="AlphaFoldDB" id="A0AAU8H0C9"/>
<dbReference type="EMBL" id="CP144373">
    <property type="protein sequence ID" value="XCH46990.1"/>
    <property type="molecule type" value="Genomic_DNA"/>
</dbReference>
<sequence>MLKYNPKRLNNAIVWFAKKHFEKTGKYPTLTQILKYLAFLEFESVKEWGIPAFGLKFKAYKHGPVPEEIYFKLKNLESTDPELYKLKKHDDHIVIIPVKEADEDRFSV</sequence>
<dbReference type="RefSeq" id="WP_353684516.1">
    <property type="nucleotide sequence ID" value="NZ_CP144373.1"/>
</dbReference>
<evidence type="ECO:0000259" key="1">
    <source>
        <dbReference type="Pfam" id="PF13274"/>
    </source>
</evidence>
<gene>
    <name evidence="2" type="ORF">V4D30_01620</name>
</gene>
<reference evidence="2" key="1">
    <citation type="submission" date="2024-01" db="EMBL/GenBank/DDBJ databases">
        <title>The first autotrophic representatives of the genus Thermodesulfovibrio.</title>
        <authorList>
            <person name="Maltseva A.I."/>
            <person name="Elcheninov A.G."/>
            <person name="Kublanov I.V."/>
            <person name="Lebedinsky A.V."/>
            <person name="Frolov E.N."/>
        </authorList>
    </citation>
    <scope>NUCLEOTIDE SEQUENCE</scope>
    <source>
        <strain evidence="2">3907-1M</strain>
    </source>
</reference>
<protein>
    <submittedName>
        <fullName evidence="2">Type II toxin-antitoxin system antitoxin SocA domain-containing protein</fullName>
    </submittedName>
</protein>
<dbReference type="InterPro" id="IPR025272">
    <property type="entry name" value="SocA_Panacea"/>
</dbReference>
<dbReference type="KEGG" id="taut:V4D30_01620"/>
<dbReference type="Pfam" id="PF13274">
    <property type="entry name" value="SocA_Panacea"/>
    <property type="match status" value="1"/>
</dbReference>